<feature type="transmembrane region" description="Helical" evidence="6">
    <location>
        <begin position="178"/>
        <end position="195"/>
    </location>
</feature>
<dbReference type="PANTHER" id="PTHR30520:SF2">
    <property type="entry name" value="INNER MEMBRANE PROTEIN YFDC"/>
    <property type="match status" value="1"/>
</dbReference>
<dbReference type="OrthoDB" id="195948at2157"/>
<keyword evidence="3 6" id="KW-1133">Transmembrane helix</keyword>
<feature type="transmembrane region" description="Helical" evidence="6">
    <location>
        <begin position="56"/>
        <end position="77"/>
    </location>
</feature>
<evidence type="ECO:0000313" key="9">
    <source>
        <dbReference type="Proteomes" id="UP000011560"/>
    </source>
</evidence>
<reference evidence="8 9" key="1">
    <citation type="journal article" date="2014" name="PLoS Genet.">
        <title>Phylogenetically driven sequencing of extremely halophilic archaea reveals strategies for static and dynamic osmo-response.</title>
        <authorList>
            <person name="Becker E.A."/>
            <person name="Seitzer P.M."/>
            <person name="Tritt A."/>
            <person name="Larsen D."/>
            <person name="Krusor M."/>
            <person name="Yao A.I."/>
            <person name="Wu D."/>
            <person name="Madern D."/>
            <person name="Eisen J.A."/>
            <person name="Darling A.E."/>
            <person name="Facciotti M.T."/>
        </authorList>
    </citation>
    <scope>NUCLEOTIDE SEQUENCE [LARGE SCALE GENOMIC DNA]</scope>
    <source>
        <strain evidence="8 9">JCM 14624</strain>
    </source>
</reference>
<dbReference type="InterPro" id="IPR006016">
    <property type="entry name" value="UspA"/>
</dbReference>
<feature type="transmembrane region" description="Helical" evidence="6">
    <location>
        <begin position="250"/>
        <end position="272"/>
    </location>
</feature>
<feature type="transmembrane region" description="Helical" evidence="6">
    <location>
        <begin position="89"/>
        <end position="106"/>
    </location>
</feature>
<dbReference type="SUPFAM" id="SSF52402">
    <property type="entry name" value="Adenine nucleotide alpha hydrolases-like"/>
    <property type="match status" value="2"/>
</dbReference>
<dbReference type="EMBL" id="AOIQ01000017">
    <property type="protein sequence ID" value="ELZ09421.1"/>
    <property type="molecule type" value="Genomic_DNA"/>
</dbReference>
<dbReference type="Pfam" id="PF01226">
    <property type="entry name" value="Form_Nir_trans"/>
    <property type="match status" value="1"/>
</dbReference>
<dbReference type="PANTHER" id="PTHR30520">
    <property type="entry name" value="FORMATE TRANSPORTER-RELATED"/>
    <property type="match status" value="1"/>
</dbReference>
<gene>
    <name evidence="8" type="ORF">C479_11395</name>
</gene>
<evidence type="ECO:0000256" key="6">
    <source>
        <dbReference type="SAM" id="Phobius"/>
    </source>
</evidence>
<sequence length="613" mass="66790">MSGADETSVTREPDGQDESDVPTSGEVVPERFSSDELFQRIIADADHEITSGTRELFFSAVAGGLAISITFLVYASLYPQADGGIARVLLYPLGFIYIIIGGYQLYTENTLPPVLLTLERLASVPSLLRHWLIVLLGNFAGGAIGAIVLAYGGVFEPPAVEAAITFAKDGIAIARWDLFFKGAFAGLVVAGLVWVDFAARDTISRVVLIYIAFLTIPLGNLFHVVVSFTEVVFAMLVTDEVAFIPGMTDFVIPVLLGNTIGGVVLLTLVNYYQTSEHRLESGRFADARKLSVREWLAGGLAGRTYVPVVDTIEEIVRDADSYRVLVPISNPRTERDLVELACTLAGSRESGAVHVVHFVQAPEHGAFHGDPEQHDRIVDASERQLEAFEPMGEHHDIEFQTSTVVTPRSFEDVFDTANRLSPDLVLMGWGRDTVWSSARAERPLDELTNQLPTDFLIVRDRGLEPDEILLPTAGGPNADLGAEIAGILQTTADIEVTLLHVVDGPGEREAGERFLQKLAADYDLTDPNLVVDTSGDIERSICDAAHDRAMVIIGASERGLLSRLVTDSLHLSILDDVEGSMLLAERPSERTFLERLIGAGSRENRREGIGERE</sequence>
<evidence type="ECO:0000256" key="2">
    <source>
        <dbReference type="ARBA" id="ARBA00022692"/>
    </source>
</evidence>
<dbReference type="Gene3D" id="1.20.1080.10">
    <property type="entry name" value="Glycerol uptake facilitator protein"/>
    <property type="match status" value="1"/>
</dbReference>
<proteinExistence type="predicted"/>
<dbReference type="AlphaFoldDB" id="M0BEV4"/>
<feature type="domain" description="UspA" evidence="7">
    <location>
        <begin position="323"/>
        <end position="459"/>
    </location>
</feature>
<dbReference type="CDD" id="cd00293">
    <property type="entry name" value="USP-like"/>
    <property type="match status" value="1"/>
</dbReference>
<feature type="transmembrane region" description="Helical" evidence="6">
    <location>
        <begin position="207"/>
        <end position="238"/>
    </location>
</feature>
<dbReference type="Gene3D" id="3.40.50.12370">
    <property type="match status" value="1"/>
</dbReference>
<dbReference type="RefSeq" id="WP_007702444.1">
    <property type="nucleotide sequence ID" value="NZ_AOIQ01000017.1"/>
</dbReference>
<dbReference type="GO" id="GO:0015499">
    <property type="term" value="F:formate transmembrane transporter activity"/>
    <property type="evidence" value="ECO:0007669"/>
    <property type="project" value="TreeGrafter"/>
</dbReference>
<evidence type="ECO:0000256" key="4">
    <source>
        <dbReference type="ARBA" id="ARBA00023136"/>
    </source>
</evidence>
<comment type="subcellular location">
    <subcellularLocation>
        <location evidence="1">Membrane</location>
        <topology evidence="1">Multi-pass membrane protein</topology>
    </subcellularLocation>
</comment>
<dbReference type="Proteomes" id="UP000011560">
    <property type="component" value="Unassembled WGS sequence"/>
</dbReference>
<accession>M0BEV4</accession>
<name>M0BEV4_9EURY</name>
<evidence type="ECO:0000313" key="8">
    <source>
        <dbReference type="EMBL" id="ELZ09421.1"/>
    </source>
</evidence>
<evidence type="ECO:0000256" key="5">
    <source>
        <dbReference type="SAM" id="MobiDB-lite"/>
    </source>
</evidence>
<dbReference type="PATRIC" id="fig|1227490.4.peg.2325"/>
<comment type="caution">
    <text evidence="8">The sequence shown here is derived from an EMBL/GenBank/DDBJ whole genome shotgun (WGS) entry which is preliminary data.</text>
</comment>
<dbReference type="InterPro" id="IPR023271">
    <property type="entry name" value="Aquaporin-like"/>
</dbReference>
<dbReference type="InterPro" id="IPR000292">
    <property type="entry name" value="For/NO2_transpt"/>
</dbReference>
<organism evidence="8 9">
    <name type="scientific">Halovivax asiaticus JCM 14624</name>
    <dbReference type="NCBI Taxonomy" id="1227490"/>
    <lineage>
        <taxon>Archaea</taxon>
        <taxon>Methanobacteriati</taxon>
        <taxon>Methanobacteriota</taxon>
        <taxon>Stenosarchaea group</taxon>
        <taxon>Halobacteria</taxon>
        <taxon>Halobacteriales</taxon>
        <taxon>Natrialbaceae</taxon>
        <taxon>Halovivax</taxon>
    </lineage>
</organism>
<keyword evidence="2 6" id="KW-0812">Transmembrane</keyword>
<protein>
    <submittedName>
        <fullName evidence="8">Formate/nitrite transporter</fullName>
    </submittedName>
</protein>
<keyword evidence="9" id="KW-1185">Reference proteome</keyword>
<evidence type="ECO:0000256" key="3">
    <source>
        <dbReference type="ARBA" id="ARBA00022989"/>
    </source>
</evidence>
<feature type="region of interest" description="Disordered" evidence="5">
    <location>
        <begin position="1"/>
        <end position="27"/>
    </location>
</feature>
<keyword evidence="4 6" id="KW-0472">Membrane</keyword>
<dbReference type="STRING" id="1227490.C479_11395"/>
<feature type="transmembrane region" description="Helical" evidence="6">
    <location>
        <begin position="127"/>
        <end position="151"/>
    </location>
</feature>
<evidence type="ECO:0000256" key="1">
    <source>
        <dbReference type="ARBA" id="ARBA00004141"/>
    </source>
</evidence>
<dbReference type="Pfam" id="PF00582">
    <property type="entry name" value="Usp"/>
    <property type="match status" value="1"/>
</dbReference>
<evidence type="ECO:0000259" key="7">
    <source>
        <dbReference type="Pfam" id="PF00582"/>
    </source>
</evidence>
<dbReference type="GO" id="GO:0005886">
    <property type="term" value="C:plasma membrane"/>
    <property type="evidence" value="ECO:0007669"/>
    <property type="project" value="TreeGrafter"/>
</dbReference>